<sequence>MGWSSWNTYRVNISEELIKNQADALVRQGLKDVGYIYVNIDDGFFGGRDEQGQMTYHRERFPNG</sequence>
<dbReference type="PANTHER" id="PTHR11452:SF75">
    <property type="entry name" value="ALPHA-GALACTOSIDASE MEL1"/>
    <property type="match status" value="1"/>
</dbReference>
<dbReference type="SUPFAM" id="SSF51445">
    <property type="entry name" value="(Trans)glycosidases"/>
    <property type="match status" value="1"/>
</dbReference>
<dbReference type="InterPro" id="IPR013785">
    <property type="entry name" value="Aldolase_TIM"/>
</dbReference>
<accession>W4P3C1</accession>
<keyword evidence="3" id="KW-0326">Glycosidase</keyword>
<evidence type="ECO:0000313" key="5">
    <source>
        <dbReference type="Proteomes" id="UP000018861"/>
    </source>
</evidence>
<proteinExistence type="inferred from homology"/>
<organism evidence="4 5">
    <name type="scientific">Bacteroides pyogenes JCM 6292</name>
    <dbReference type="NCBI Taxonomy" id="1235809"/>
    <lineage>
        <taxon>Bacteria</taxon>
        <taxon>Pseudomonadati</taxon>
        <taxon>Bacteroidota</taxon>
        <taxon>Bacteroidia</taxon>
        <taxon>Bacteroidales</taxon>
        <taxon>Bacteroidaceae</taxon>
        <taxon>Bacteroides</taxon>
    </lineage>
</organism>
<comment type="caution">
    <text evidence="4">The sequence shown here is derived from an EMBL/GenBank/DDBJ whole genome shotgun (WGS) entry which is preliminary data.</text>
</comment>
<reference evidence="4 5" key="1">
    <citation type="journal article" date="2014" name="Genome Announc.">
        <title>Draft Genome Sequences of Three Strains of Bacteroides pyogenes Isolated from a Cat and Swine.</title>
        <authorList>
            <person name="Sakamoto M."/>
            <person name="Oshima K."/>
            <person name="Suda W."/>
            <person name="Kitamura K."/>
            <person name="Iida T."/>
            <person name="Hattori M."/>
            <person name="Ohkuma M."/>
        </authorList>
    </citation>
    <scope>NUCLEOTIDE SEQUENCE [LARGE SCALE GENOMIC DNA]</scope>
    <source>
        <strain evidence="4 5">JCM 6292</strain>
    </source>
</reference>
<evidence type="ECO:0000313" key="4">
    <source>
        <dbReference type="EMBL" id="GAE14186.1"/>
    </source>
</evidence>
<keyword evidence="2" id="KW-0378">Hydrolase</keyword>
<dbReference type="EMBL" id="BAIQ01000002">
    <property type="protein sequence ID" value="GAE14186.1"/>
    <property type="molecule type" value="Genomic_DNA"/>
</dbReference>
<evidence type="ECO:0000256" key="1">
    <source>
        <dbReference type="ARBA" id="ARBA00009743"/>
    </source>
</evidence>
<dbReference type="AlphaFoldDB" id="W4P3C1"/>
<dbReference type="Proteomes" id="UP000018861">
    <property type="component" value="Unassembled WGS sequence"/>
</dbReference>
<dbReference type="GO" id="GO:0004553">
    <property type="term" value="F:hydrolase activity, hydrolyzing O-glycosyl compounds"/>
    <property type="evidence" value="ECO:0007669"/>
    <property type="project" value="InterPro"/>
</dbReference>
<dbReference type="InterPro" id="IPR002241">
    <property type="entry name" value="Glyco_hydro_27"/>
</dbReference>
<dbReference type="Gene3D" id="3.20.20.70">
    <property type="entry name" value="Aldolase class I"/>
    <property type="match status" value="1"/>
</dbReference>
<dbReference type="Pfam" id="PF16499">
    <property type="entry name" value="Melibiase_2"/>
    <property type="match status" value="1"/>
</dbReference>
<name>W4P3C1_9BACE</name>
<dbReference type="InterPro" id="IPR017853">
    <property type="entry name" value="GH"/>
</dbReference>
<evidence type="ECO:0000256" key="3">
    <source>
        <dbReference type="ARBA" id="ARBA00023295"/>
    </source>
</evidence>
<dbReference type="GO" id="GO:0005975">
    <property type="term" value="P:carbohydrate metabolic process"/>
    <property type="evidence" value="ECO:0007669"/>
    <property type="project" value="InterPro"/>
</dbReference>
<dbReference type="PANTHER" id="PTHR11452">
    <property type="entry name" value="ALPHA-GALACTOSIDASE/ALPHA-N-ACETYLGALACTOSAMINIDASE"/>
    <property type="match status" value="1"/>
</dbReference>
<protein>
    <submittedName>
        <fullName evidence="4">Alpha-galactosidase</fullName>
    </submittedName>
</protein>
<evidence type="ECO:0000256" key="2">
    <source>
        <dbReference type="ARBA" id="ARBA00022801"/>
    </source>
</evidence>
<comment type="similarity">
    <text evidence="1">Belongs to the glycosyl hydrolase 27 family.</text>
</comment>
<gene>
    <name evidence="4" type="ORF">JCM6292_286</name>
</gene>